<evidence type="ECO:0000313" key="3">
    <source>
        <dbReference type="Proteomes" id="UP000198656"/>
    </source>
</evidence>
<organism evidence="2 3">
    <name type="scientific">Desulfosporosinus hippei DSM 8344</name>
    <dbReference type="NCBI Taxonomy" id="1121419"/>
    <lineage>
        <taxon>Bacteria</taxon>
        <taxon>Bacillati</taxon>
        <taxon>Bacillota</taxon>
        <taxon>Clostridia</taxon>
        <taxon>Eubacteriales</taxon>
        <taxon>Desulfitobacteriaceae</taxon>
        <taxon>Desulfosporosinus</taxon>
    </lineage>
</organism>
<proteinExistence type="predicted"/>
<keyword evidence="1" id="KW-1133">Transmembrane helix</keyword>
<keyword evidence="1" id="KW-0472">Membrane</keyword>
<name>A0A1G8ALY9_9FIRM</name>
<evidence type="ECO:0000256" key="1">
    <source>
        <dbReference type="SAM" id="Phobius"/>
    </source>
</evidence>
<accession>A0A1G8ALY9</accession>
<protein>
    <submittedName>
        <fullName evidence="2">Uncharacterized protein</fullName>
    </submittedName>
</protein>
<reference evidence="3" key="1">
    <citation type="submission" date="2016-10" db="EMBL/GenBank/DDBJ databases">
        <authorList>
            <person name="Varghese N."/>
            <person name="Submissions S."/>
        </authorList>
    </citation>
    <scope>NUCLEOTIDE SEQUENCE [LARGE SCALE GENOMIC DNA]</scope>
    <source>
        <strain evidence="3">DSM 8344</strain>
    </source>
</reference>
<dbReference type="EMBL" id="FNCP01000011">
    <property type="protein sequence ID" value="SDH21776.1"/>
    <property type="molecule type" value="Genomic_DNA"/>
</dbReference>
<sequence length="44" mass="4939">MEGLDFLLTAICFSVLGYGLCYMTLSVSHKSETQKVKPENSLQR</sequence>
<dbReference type="STRING" id="1121419.SAMN05443529_11145"/>
<evidence type="ECO:0000313" key="2">
    <source>
        <dbReference type="EMBL" id="SDH21776.1"/>
    </source>
</evidence>
<keyword evidence="1" id="KW-0812">Transmembrane</keyword>
<dbReference type="Proteomes" id="UP000198656">
    <property type="component" value="Unassembled WGS sequence"/>
</dbReference>
<keyword evidence="3" id="KW-1185">Reference proteome</keyword>
<feature type="transmembrane region" description="Helical" evidence="1">
    <location>
        <begin position="6"/>
        <end position="25"/>
    </location>
</feature>
<dbReference type="RefSeq" id="WP_014903917.1">
    <property type="nucleotide sequence ID" value="NZ_FNCP01000011.1"/>
</dbReference>
<gene>
    <name evidence="2" type="ORF">SAMN05443529_11145</name>
</gene>
<dbReference type="AlphaFoldDB" id="A0A1G8ALY9"/>